<dbReference type="InterPro" id="IPR045462">
    <property type="entry name" value="aa-tRNA-synth_I_cd-bd"/>
</dbReference>
<dbReference type="Gene3D" id="3.40.50.620">
    <property type="entry name" value="HUPs"/>
    <property type="match status" value="1"/>
</dbReference>
<dbReference type="EC" id="6.1.1.17" evidence="7"/>
<evidence type="ECO:0000256" key="2">
    <source>
        <dbReference type="ARBA" id="ARBA00022598"/>
    </source>
</evidence>
<dbReference type="AlphaFoldDB" id="A0A840J5S3"/>
<organism evidence="10 11">
    <name type="scientific">Amycolatopsis jiangsuensis</name>
    <dbReference type="NCBI Taxonomy" id="1181879"/>
    <lineage>
        <taxon>Bacteria</taxon>
        <taxon>Bacillati</taxon>
        <taxon>Actinomycetota</taxon>
        <taxon>Actinomycetes</taxon>
        <taxon>Pseudonocardiales</taxon>
        <taxon>Pseudonocardiaceae</taxon>
        <taxon>Amycolatopsis</taxon>
    </lineage>
</organism>
<dbReference type="HAMAP" id="MF_00022">
    <property type="entry name" value="Glu_tRNA_synth_type1"/>
    <property type="match status" value="1"/>
</dbReference>
<keyword evidence="3 7" id="KW-0547">Nucleotide-binding</keyword>
<evidence type="ECO:0000313" key="11">
    <source>
        <dbReference type="Proteomes" id="UP000581769"/>
    </source>
</evidence>
<comment type="caution">
    <text evidence="7">Lacks conserved residue(s) required for the propagation of feature annotation.</text>
</comment>
<sequence length="495" mass="54374">MPDRETTIATPAGPVRTVFAPSPIGRPSLGLVRMAVFNWALARHHHGRFVLRIEDTDAARVRAQFYQPVLEVLRWLGLDWDEGPEAGGPHGPYLQTERRELHLDVTRRLLGAGELYESFSTPEEVAERRTRAGQDPRLGYDNADRYLSEREKAAHRAAGRLPSLRLRMPASETVFDDLVRGEVVFKAGAVADPVLVRANGRPTFALAGPVDDVLMGITHNLRGDAMLPLMPCQLAAYRALQRIGLTDAVPRIGHVPMVLASNAKILNSQEDPAADTLRYRDAGFLPRTIVNYLAALGWSHPTQGQVFSPAELVEHLDVRRIRTRPGRLDVQRLAELDTLHLRALTTEEFAEALVPQLPSHTRLTGDERALLRRAAAVLRPRVKSLAEAASVATTLLEADEPGPSRQITEAEFDALREAHHALGDLPAWTADALSALIKNGAEQLPKASVAALRTVVTGPAAGRLLVDFLVLLGQRRSMRRIECALAQRSVPFPNG</sequence>
<dbReference type="Pfam" id="PF00749">
    <property type="entry name" value="tRNA-synt_1c"/>
    <property type="match status" value="1"/>
</dbReference>
<dbReference type="Proteomes" id="UP000581769">
    <property type="component" value="Unassembled WGS sequence"/>
</dbReference>
<dbReference type="InterPro" id="IPR000924">
    <property type="entry name" value="Glu/Gln-tRNA-synth"/>
</dbReference>
<dbReference type="InterPro" id="IPR020751">
    <property type="entry name" value="aa-tRNA-synth_I_codon-bd_sub2"/>
</dbReference>
<dbReference type="GO" id="GO:0006424">
    <property type="term" value="P:glutamyl-tRNA aminoacylation"/>
    <property type="evidence" value="ECO:0007669"/>
    <property type="project" value="UniProtKB-UniRule"/>
</dbReference>
<dbReference type="RefSeq" id="WP_184783404.1">
    <property type="nucleotide sequence ID" value="NZ_JACHMG010000001.1"/>
</dbReference>
<dbReference type="InterPro" id="IPR014729">
    <property type="entry name" value="Rossmann-like_a/b/a_fold"/>
</dbReference>
<evidence type="ECO:0000313" key="10">
    <source>
        <dbReference type="EMBL" id="MBB4688767.1"/>
    </source>
</evidence>
<dbReference type="PRINTS" id="PR00987">
    <property type="entry name" value="TRNASYNTHGLU"/>
</dbReference>
<keyword evidence="5 7" id="KW-0648">Protein biosynthesis</keyword>
<dbReference type="NCBIfam" id="TIGR00464">
    <property type="entry name" value="gltX_bact"/>
    <property type="match status" value="1"/>
</dbReference>
<comment type="similarity">
    <text evidence="1 7">Belongs to the class-I aminoacyl-tRNA synthetase family. Glutamate--tRNA ligase type 1 subfamily.</text>
</comment>
<dbReference type="InterPro" id="IPR008925">
    <property type="entry name" value="aa_tRNA-synth_I_cd-bd_sf"/>
</dbReference>
<evidence type="ECO:0000256" key="4">
    <source>
        <dbReference type="ARBA" id="ARBA00022840"/>
    </source>
</evidence>
<dbReference type="InterPro" id="IPR049940">
    <property type="entry name" value="GluQ/Sye"/>
</dbReference>
<dbReference type="PANTHER" id="PTHR43311:SF2">
    <property type="entry name" value="GLUTAMATE--TRNA LIGASE, MITOCHONDRIAL-RELATED"/>
    <property type="match status" value="1"/>
</dbReference>
<dbReference type="EMBL" id="JACHMG010000001">
    <property type="protein sequence ID" value="MBB4688767.1"/>
    <property type="molecule type" value="Genomic_DNA"/>
</dbReference>
<proteinExistence type="inferred from homology"/>
<protein>
    <recommendedName>
        <fullName evidence="7">Glutamate--tRNA ligase</fullName>
        <ecNumber evidence="7">6.1.1.17</ecNumber>
    </recommendedName>
    <alternativeName>
        <fullName evidence="7">Glutamyl-tRNA synthetase</fullName>
        <shortName evidence="7">GluRS</shortName>
    </alternativeName>
</protein>
<gene>
    <name evidence="7" type="primary">gltX</name>
    <name evidence="10" type="ORF">BJY18_006252</name>
</gene>
<keyword evidence="7" id="KW-0963">Cytoplasm</keyword>
<evidence type="ECO:0000259" key="9">
    <source>
        <dbReference type="Pfam" id="PF19269"/>
    </source>
</evidence>
<dbReference type="InterPro" id="IPR004527">
    <property type="entry name" value="Glu-tRNA-ligase_bac/mito"/>
</dbReference>
<evidence type="ECO:0000256" key="3">
    <source>
        <dbReference type="ARBA" id="ARBA00022741"/>
    </source>
</evidence>
<name>A0A840J5S3_9PSEU</name>
<comment type="subunit">
    <text evidence="7">Monomer.</text>
</comment>
<evidence type="ECO:0000256" key="6">
    <source>
        <dbReference type="ARBA" id="ARBA00023146"/>
    </source>
</evidence>
<keyword evidence="11" id="KW-1185">Reference proteome</keyword>
<accession>A0A840J5S3</accession>
<dbReference type="Pfam" id="PF19269">
    <property type="entry name" value="Anticodon_2"/>
    <property type="match status" value="1"/>
</dbReference>
<dbReference type="GO" id="GO:0005829">
    <property type="term" value="C:cytosol"/>
    <property type="evidence" value="ECO:0007669"/>
    <property type="project" value="TreeGrafter"/>
</dbReference>
<keyword evidence="4 7" id="KW-0067">ATP-binding</keyword>
<reference evidence="10 11" key="1">
    <citation type="submission" date="2020-08" db="EMBL/GenBank/DDBJ databases">
        <title>Sequencing the genomes of 1000 actinobacteria strains.</title>
        <authorList>
            <person name="Klenk H.-P."/>
        </authorList>
    </citation>
    <scope>NUCLEOTIDE SEQUENCE [LARGE SCALE GENOMIC DNA]</scope>
    <source>
        <strain evidence="10 11">DSM 45859</strain>
    </source>
</reference>
<dbReference type="SUPFAM" id="SSF52374">
    <property type="entry name" value="Nucleotidylyl transferase"/>
    <property type="match status" value="1"/>
</dbReference>
<dbReference type="GO" id="GO:0004818">
    <property type="term" value="F:glutamate-tRNA ligase activity"/>
    <property type="evidence" value="ECO:0007669"/>
    <property type="project" value="UniProtKB-UniRule"/>
</dbReference>
<evidence type="ECO:0000256" key="5">
    <source>
        <dbReference type="ARBA" id="ARBA00022917"/>
    </source>
</evidence>
<comment type="subcellular location">
    <subcellularLocation>
        <location evidence="7">Cytoplasm</location>
    </subcellularLocation>
</comment>
<feature type="domain" description="Glutamyl/glutaminyl-tRNA synthetase class Ib catalytic" evidence="8">
    <location>
        <begin position="15"/>
        <end position="331"/>
    </location>
</feature>
<evidence type="ECO:0000259" key="8">
    <source>
        <dbReference type="Pfam" id="PF00749"/>
    </source>
</evidence>
<dbReference type="SUPFAM" id="SSF48163">
    <property type="entry name" value="An anticodon-binding domain of class I aminoacyl-tRNA synthetases"/>
    <property type="match status" value="1"/>
</dbReference>
<comment type="catalytic activity">
    <reaction evidence="7">
        <text>tRNA(Glu) + L-glutamate + ATP = L-glutamyl-tRNA(Glu) + AMP + diphosphate</text>
        <dbReference type="Rhea" id="RHEA:23540"/>
        <dbReference type="Rhea" id="RHEA-COMP:9663"/>
        <dbReference type="Rhea" id="RHEA-COMP:9680"/>
        <dbReference type="ChEBI" id="CHEBI:29985"/>
        <dbReference type="ChEBI" id="CHEBI:30616"/>
        <dbReference type="ChEBI" id="CHEBI:33019"/>
        <dbReference type="ChEBI" id="CHEBI:78442"/>
        <dbReference type="ChEBI" id="CHEBI:78520"/>
        <dbReference type="ChEBI" id="CHEBI:456215"/>
        <dbReference type="EC" id="6.1.1.17"/>
    </reaction>
</comment>
<feature type="domain" description="Aminoacyl-tRNA synthetase class I anticodon-binding" evidence="9">
    <location>
        <begin position="348"/>
        <end position="485"/>
    </location>
</feature>
<keyword evidence="2 7" id="KW-0436">Ligase</keyword>
<evidence type="ECO:0000256" key="1">
    <source>
        <dbReference type="ARBA" id="ARBA00007894"/>
    </source>
</evidence>
<comment type="caution">
    <text evidence="10">The sequence shown here is derived from an EMBL/GenBank/DDBJ whole genome shotgun (WGS) entry which is preliminary data.</text>
</comment>
<dbReference type="PANTHER" id="PTHR43311">
    <property type="entry name" value="GLUTAMATE--TRNA LIGASE"/>
    <property type="match status" value="1"/>
</dbReference>
<dbReference type="GO" id="GO:0000049">
    <property type="term" value="F:tRNA binding"/>
    <property type="evidence" value="ECO:0007669"/>
    <property type="project" value="InterPro"/>
</dbReference>
<dbReference type="GO" id="GO:0005524">
    <property type="term" value="F:ATP binding"/>
    <property type="evidence" value="ECO:0007669"/>
    <property type="project" value="UniProtKB-UniRule"/>
</dbReference>
<dbReference type="Gene3D" id="1.10.10.350">
    <property type="match status" value="1"/>
</dbReference>
<comment type="function">
    <text evidence="7">Catalyzes the attachment of glutamate to tRNA(Glu) in a two-step reaction: glutamate is first activated by ATP to form Glu-AMP and then transferred to the acceptor end of tRNA(Glu).</text>
</comment>
<evidence type="ECO:0000256" key="7">
    <source>
        <dbReference type="HAMAP-Rule" id="MF_00022"/>
    </source>
</evidence>
<keyword evidence="6 7" id="KW-0030">Aminoacyl-tRNA synthetase</keyword>
<dbReference type="InterPro" id="IPR020058">
    <property type="entry name" value="Glu/Gln-tRNA-synth_Ib_cat-dom"/>
</dbReference>